<dbReference type="Gene3D" id="3.30.830.10">
    <property type="entry name" value="Metalloenzyme, LuxS/M16 peptidase-like"/>
    <property type="match status" value="2"/>
</dbReference>
<evidence type="ECO:0000313" key="2">
    <source>
        <dbReference type="EMBL" id="RRC91266.1"/>
    </source>
</evidence>
<dbReference type="PANTHER" id="PTHR11851">
    <property type="entry name" value="METALLOPROTEASE"/>
    <property type="match status" value="1"/>
</dbReference>
<comment type="caution">
    <text evidence="2">The sequence shown here is derived from an EMBL/GenBank/DDBJ whole genome shotgun (WGS) entry which is preliminary data.</text>
</comment>
<dbReference type="SUPFAM" id="SSF63411">
    <property type="entry name" value="LuxS/MPP-like metallohydrolase"/>
    <property type="match status" value="2"/>
</dbReference>
<accession>A0A3P1S2C6</accession>
<dbReference type="GO" id="GO:0046872">
    <property type="term" value="F:metal ion binding"/>
    <property type="evidence" value="ECO:0007669"/>
    <property type="project" value="InterPro"/>
</dbReference>
<feature type="domain" description="Peptidase M16 C-terminal" evidence="1">
    <location>
        <begin position="189"/>
        <end position="355"/>
    </location>
</feature>
<dbReference type="InterPro" id="IPR050361">
    <property type="entry name" value="MPP/UQCRC_Complex"/>
</dbReference>
<dbReference type="Proteomes" id="UP000277597">
    <property type="component" value="Unassembled WGS sequence"/>
</dbReference>
<name>A0A3P1S2C6_STRSA</name>
<sequence length="419" mass="48320">MRGVMEITKGVRLHFIQSEKFKTNKIRVRFSAPMSKETVAGRVLTASMLETVNAVYPTSQAFRERLANLYGADYSTSLSRRGLVHYLDINLSFVRDKFLSRKNVLTDAMLDFLKASLFSPLVSQDAFDESAFEIEKKNILNDLEAEIENHFYHAHRELDKLFYEEEEMQMPRVGTIELIQKETAASSFAAFQQMLQENQIDFFFIGDFNEVAVREKIQSFNFAPRQQELQLVYQQEYSNVLREGLEQKDVHQSIIELAYHFPIQYGEGEHLPLVVLNALLGGFAHSKLFVNLREKEGLAYTISSNFDIFSGMMRIYAGIDRSNRTRTVALINRQIVDLKRGNFSLEELNQTKKMLRNSVLLAQDRQNTILERAYMASVLGKKFLSLEAWLEALEQVRKDDIIKAAGLLKLQAIYFMEGK</sequence>
<dbReference type="Pfam" id="PF05193">
    <property type="entry name" value="Peptidase_M16_C"/>
    <property type="match status" value="1"/>
</dbReference>
<organism evidence="2 3">
    <name type="scientific">Streptococcus sanguinis</name>
    <dbReference type="NCBI Taxonomy" id="1305"/>
    <lineage>
        <taxon>Bacteria</taxon>
        <taxon>Bacillati</taxon>
        <taxon>Bacillota</taxon>
        <taxon>Bacilli</taxon>
        <taxon>Lactobacillales</taxon>
        <taxon>Streptococcaceae</taxon>
        <taxon>Streptococcus</taxon>
    </lineage>
</organism>
<evidence type="ECO:0000313" key="3">
    <source>
        <dbReference type="Proteomes" id="UP000277597"/>
    </source>
</evidence>
<dbReference type="InterPro" id="IPR007863">
    <property type="entry name" value="Peptidase_M16_C"/>
</dbReference>
<dbReference type="InterPro" id="IPR011249">
    <property type="entry name" value="Metalloenz_LuxS/M16"/>
</dbReference>
<dbReference type="EMBL" id="RQZI01000010">
    <property type="protein sequence ID" value="RRC91266.1"/>
    <property type="molecule type" value="Genomic_DNA"/>
</dbReference>
<protein>
    <submittedName>
        <fullName evidence="2">Insulinase family protein</fullName>
    </submittedName>
</protein>
<gene>
    <name evidence="2" type="ORF">EII39_08935</name>
</gene>
<reference evidence="2 3" key="1">
    <citation type="submission" date="2018-11" db="EMBL/GenBank/DDBJ databases">
        <title>Genomes From Bacteria Associated with the Canine Oral Cavity: a Test Case for Automated Genome-Based Taxonomic Assignment.</title>
        <authorList>
            <person name="Coil D.A."/>
            <person name="Jospin G."/>
            <person name="Darling A.E."/>
            <person name="Wallis C."/>
            <person name="Davis I.J."/>
            <person name="Harris S."/>
            <person name="Eisen J.A."/>
            <person name="Holcombe L.J."/>
            <person name="O'Flynn C."/>
        </authorList>
    </citation>
    <scope>NUCLEOTIDE SEQUENCE [LARGE SCALE GENOMIC DNA]</scope>
    <source>
        <strain evidence="2 3">OH953</strain>
    </source>
</reference>
<dbReference type="AlphaFoldDB" id="A0A3P1S2C6"/>
<dbReference type="PANTHER" id="PTHR11851:SF186">
    <property type="entry name" value="INACTIVE METALLOPROTEASE YMFF-RELATED"/>
    <property type="match status" value="1"/>
</dbReference>
<dbReference type="NCBIfam" id="NF047422">
    <property type="entry name" value="YfmF_fam"/>
    <property type="match status" value="1"/>
</dbReference>
<evidence type="ECO:0000259" key="1">
    <source>
        <dbReference type="Pfam" id="PF05193"/>
    </source>
</evidence>
<proteinExistence type="predicted"/>